<proteinExistence type="predicted"/>
<dbReference type="Proteomes" id="UP000218628">
    <property type="component" value="Plasmid unnamed"/>
</dbReference>
<geneLocation type="plasmid" evidence="1">
    <name>unnamed</name>
</geneLocation>
<gene>
    <name evidence="1" type="ORF">CO690_00105</name>
</gene>
<keyword evidence="1" id="KW-0614">Plasmid</keyword>
<evidence type="ECO:0000313" key="2">
    <source>
        <dbReference type="Proteomes" id="UP000218628"/>
    </source>
</evidence>
<organism evidence="1 2">
    <name type="scientific">Rothia mucilaginosa</name>
    <dbReference type="NCBI Taxonomy" id="43675"/>
    <lineage>
        <taxon>Bacteria</taxon>
        <taxon>Bacillati</taxon>
        <taxon>Actinomycetota</taxon>
        <taxon>Actinomycetes</taxon>
        <taxon>Micrococcales</taxon>
        <taxon>Micrococcaceae</taxon>
        <taxon>Rothia</taxon>
    </lineage>
</organism>
<sequence length="161" mass="18324">MNNDDYTLTITTASGVTAHLTGTLEELFTRAAEEREGTVHVPDNMHYCLPSSVWADDYHDFILNENGELVQPKEPSGWDAFGYRHYGEEEGDHPEDSTARLLSIYRDIRTDDFDLDELEDLTPDYRVWAHEKPLPYTAETLLEYARWLFGAGANITLSPAP</sequence>
<dbReference type="EMBL" id="CP023509">
    <property type="protein sequence ID" value="ATF62153.1"/>
    <property type="molecule type" value="Genomic_DNA"/>
</dbReference>
<dbReference type="AlphaFoldDB" id="A0A291DCM4"/>
<reference evidence="2" key="1">
    <citation type="submission" date="2017-09" db="EMBL/GenBank/DDBJ databases">
        <title>FDA dAtabase for Regulatory Grade micrObial Sequences (FDA-ARGOS): Supporting development and validation of Infectious Disease Dx tests.</title>
        <authorList>
            <person name="Minogue T."/>
            <person name="Wolcott M."/>
            <person name="Wasieloski L."/>
            <person name="Aguilar W."/>
            <person name="Moore D."/>
            <person name="Tallon L."/>
            <person name="Sadzewicz L."/>
            <person name="Ott S."/>
            <person name="Zhao X."/>
            <person name="Nagaraj S."/>
            <person name="Vavikolanu K."/>
            <person name="Aluvathingal J."/>
            <person name="Nadendla S."/>
            <person name="Sichtig H."/>
        </authorList>
    </citation>
    <scope>NUCLEOTIDE SEQUENCE [LARGE SCALE GENOMIC DNA]</scope>
    <source>
        <strain evidence="2">FDAARGOS_369</strain>
        <plasmid evidence="2">Plasmid unnamed</plasmid>
    </source>
</reference>
<name>A0A291DCM4_9MICC</name>
<protein>
    <submittedName>
        <fullName evidence="1">Uncharacterized protein</fullName>
    </submittedName>
</protein>
<evidence type="ECO:0000313" key="1">
    <source>
        <dbReference type="EMBL" id="ATF62153.1"/>
    </source>
</evidence>
<accession>A0A291DCM4</accession>
<dbReference type="RefSeq" id="WP_096740545.1">
    <property type="nucleotide sequence ID" value="NZ_CP023509.1"/>
</dbReference>